<dbReference type="AlphaFoldDB" id="A0A410PXS5"/>
<dbReference type="SMART" id="SM00911">
    <property type="entry name" value="HWE_HK"/>
    <property type="match status" value="1"/>
</dbReference>
<dbReference type="PROSITE" id="PS50109">
    <property type="entry name" value="HIS_KIN"/>
    <property type="match status" value="1"/>
</dbReference>
<evidence type="ECO:0000313" key="10">
    <source>
        <dbReference type="EMBL" id="QAT43782.1"/>
    </source>
</evidence>
<sequence>MPDTIEILCKHYTNLTNQEIETIQKIGVGLQTMADLEDADFFIDCLTTDETTAIVVAEAKPQNVPSSYKKTVVGLLAEPQNEPAVARSFKLGLPTKQMKAVTQEYANVIQTVEPIWYEEHMIAVLIEEKNADENNEMHDRIRFTDQSYAKLANVLTRLDDESSWLADCIDEAVILVNTEGYVSYRNKIARNLYQRLGYTADILGQSYLYIALHGSNLEWFDQDANYSGIEVNTAGLTLMVKQISLKNNNVDFAVMIRDITHIREKEKELILKSVAVKEMHHRVKNSLQTIASLLRLQGRRTKSLEAKKVLDESMNRILAIASTHELLSKEGVDQVNIRDVLENIKDNTLRYFLKPAADITVGIKGRGFEVDSEISTSVALIVSELLHNSLQYAFDDGRKNGRIEIEIEKQGRQCHISVSDNGKGFDINTIKENSLGLSIVFSIVKDKLKGTINVCSSDSGTKIAFDFKNKIMNTIDNVT</sequence>
<dbReference type="Proteomes" id="UP000287601">
    <property type="component" value="Chromosome"/>
</dbReference>
<dbReference type="Gene3D" id="3.30.565.10">
    <property type="entry name" value="Histidine kinase-like ATPase, C-terminal domain"/>
    <property type="match status" value="1"/>
</dbReference>
<dbReference type="InterPro" id="IPR011495">
    <property type="entry name" value="Sig_transdc_His_kin_sub2_dim/P"/>
</dbReference>
<dbReference type="RefSeq" id="WP_128746490.1">
    <property type="nucleotide sequence ID" value="NZ_CP035281.1"/>
</dbReference>
<dbReference type="OrthoDB" id="9767435at2"/>
<dbReference type="InterPro" id="IPR038424">
    <property type="entry name" value="H_kinase_PdtaS_GAF_sf"/>
</dbReference>
<dbReference type="InterPro" id="IPR011102">
    <property type="entry name" value="Sig_transdc_His_kinase_HWE"/>
</dbReference>
<evidence type="ECO:0000256" key="3">
    <source>
        <dbReference type="ARBA" id="ARBA00022553"/>
    </source>
</evidence>
<dbReference type="Pfam" id="PF07568">
    <property type="entry name" value="HisKA_2"/>
    <property type="match status" value="1"/>
</dbReference>
<dbReference type="GO" id="GO:0000160">
    <property type="term" value="P:phosphorelay signal transduction system"/>
    <property type="evidence" value="ECO:0007669"/>
    <property type="project" value="UniProtKB-KW"/>
</dbReference>
<dbReference type="GO" id="GO:0004673">
    <property type="term" value="F:protein histidine kinase activity"/>
    <property type="evidence" value="ECO:0007669"/>
    <property type="project" value="UniProtKB-EC"/>
</dbReference>
<dbReference type="EC" id="2.7.13.3" evidence="2"/>
<evidence type="ECO:0000256" key="4">
    <source>
        <dbReference type="ARBA" id="ARBA00022679"/>
    </source>
</evidence>
<evidence type="ECO:0000256" key="8">
    <source>
        <dbReference type="ARBA" id="ARBA00023012"/>
    </source>
</evidence>
<evidence type="ECO:0000256" key="2">
    <source>
        <dbReference type="ARBA" id="ARBA00012438"/>
    </source>
</evidence>
<keyword evidence="3" id="KW-0597">Phosphoprotein</keyword>
<dbReference type="InterPro" id="IPR022066">
    <property type="entry name" value="PdtaS_GAF"/>
</dbReference>
<evidence type="ECO:0000256" key="5">
    <source>
        <dbReference type="ARBA" id="ARBA00022741"/>
    </source>
</evidence>
<evidence type="ECO:0000313" key="11">
    <source>
        <dbReference type="Proteomes" id="UP000287601"/>
    </source>
</evidence>
<dbReference type="Pfam" id="PF12282">
    <property type="entry name" value="GAF_PdtaS"/>
    <property type="match status" value="1"/>
</dbReference>
<keyword evidence="11" id="KW-1185">Reference proteome</keyword>
<dbReference type="SUPFAM" id="SSF55874">
    <property type="entry name" value="ATPase domain of HSP90 chaperone/DNA topoisomerase II/histidine kinase"/>
    <property type="match status" value="1"/>
</dbReference>
<evidence type="ECO:0000259" key="9">
    <source>
        <dbReference type="PROSITE" id="PS50109"/>
    </source>
</evidence>
<keyword evidence="4" id="KW-0808">Transferase</keyword>
<evidence type="ECO:0000256" key="1">
    <source>
        <dbReference type="ARBA" id="ARBA00000085"/>
    </source>
</evidence>
<feature type="domain" description="Histidine kinase" evidence="9">
    <location>
        <begin position="278"/>
        <end position="471"/>
    </location>
</feature>
<dbReference type="PANTHER" id="PTHR41523">
    <property type="entry name" value="TWO-COMPONENT SYSTEM SENSOR PROTEIN"/>
    <property type="match status" value="1"/>
</dbReference>
<protein>
    <recommendedName>
        <fullName evidence="2">histidine kinase</fullName>
        <ecNumber evidence="2">2.7.13.3</ecNumber>
    </recommendedName>
</protein>
<accession>A0A410PXS5</accession>
<dbReference type="GO" id="GO:0005524">
    <property type="term" value="F:ATP binding"/>
    <property type="evidence" value="ECO:0007669"/>
    <property type="project" value="UniProtKB-KW"/>
</dbReference>
<name>A0A410PXS5_9FIRM</name>
<evidence type="ECO:0000256" key="7">
    <source>
        <dbReference type="ARBA" id="ARBA00022840"/>
    </source>
</evidence>
<keyword evidence="7" id="KW-0067">ATP-binding</keyword>
<organism evidence="10 11">
    <name type="scientific">Aminipila luticellarii</name>
    <dbReference type="NCBI Taxonomy" id="2507160"/>
    <lineage>
        <taxon>Bacteria</taxon>
        <taxon>Bacillati</taxon>
        <taxon>Bacillota</taxon>
        <taxon>Clostridia</taxon>
        <taxon>Peptostreptococcales</taxon>
        <taxon>Anaerovoracaceae</taxon>
        <taxon>Aminipila</taxon>
    </lineage>
</organism>
<comment type="catalytic activity">
    <reaction evidence="1">
        <text>ATP + protein L-histidine = ADP + protein N-phospho-L-histidine.</text>
        <dbReference type="EC" id="2.7.13.3"/>
    </reaction>
</comment>
<keyword evidence="6 10" id="KW-0418">Kinase</keyword>
<proteinExistence type="predicted"/>
<reference evidence="10 11" key="1">
    <citation type="submission" date="2019-01" db="EMBL/GenBank/DDBJ databases">
        <title>Draft genomes of a novel of Aminipila strains.</title>
        <authorList>
            <person name="Ma S."/>
        </authorList>
    </citation>
    <scope>NUCLEOTIDE SEQUENCE [LARGE SCALE GENOMIC DNA]</scope>
    <source>
        <strain evidence="11">JN-39</strain>
    </source>
</reference>
<gene>
    <name evidence="10" type="ORF">EQM06_11410</name>
</gene>
<dbReference type="KEGG" id="amij:EQM06_11410"/>
<evidence type="ECO:0000256" key="6">
    <source>
        <dbReference type="ARBA" id="ARBA00022777"/>
    </source>
</evidence>
<dbReference type="EMBL" id="CP035281">
    <property type="protein sequence ID" value="QAT43782.1"/>
    <property type="molecule type" value="Genomic_DNA"/>
</dbReference>
<dbReference type="InterPro" id="IPR036890">
    <property type="entry name" value="HATPase_C_sf"/>
</dbReference>
<dbReference type="Gene3D" id="3.30.450.20">
    <property type="entry name" value="PAS domain"/>
    <property type="match status" value="1"/>
</dbReference>
<dbReference type="Pfam" id="PF02518">
    <property type="entry name" value="HATPase_c"/>
    <property type="match status" value="1"/>
</dbReference>
<dbReference type="SMART" id="SM00387">
    <property type="entry name" value="HATPase_c"/>
    <property type="match status" value="1"/>
</dbReference>
<dbReference type="InterPro" id="IPR005467">
    <property type="entry name" value="His_kinase_dom"/>
</dbReference>
<dbReference type="Gene3D" id="3.30.450.280">
    <property type="entry name" value="GAF domain"/>
    <property type="match status" value="1"/>
</dbReference>
<dbReference type="InterPro" id="IPR003594">
    <property type="entry name" value="HATPase_dom"/>
</dbReference>
<keyword evidence="5" id="KW-0547">Nucleotide-binding</keyword>
<keyword evidence="8" id="KW-0902">Two-component regulatory system</keyword>
<dbReference type="PANTHER" id="PTHR41523:SF8">
    <property type="entry name" value="ETHYLENE RESPONSE SENSOR PROTEIN"/>
    <property type="match status" value="1"/>
</dbReference>